<organism evidence="2 3">
    <name type="scientific">Stutzerimonas stutzeri</name>
    <name type="common">Pseudomonas stutzeri</name>
    <dbReference type="NCBI Taxonomy" id="316"/>
    <lineage>
        <taxon>Bacteria</taxon>
        <taxon>Pseudomonadati</taxon>
        <taxon>Pseudomonadota</taxon>
        <taxon>Gammaproteobacteria</taxon>
        <taxon>Pseudomonadales</taxon>
        <taxon>Pseudomonadaceae</taxon>
        <taxon>Stutzerimonas</taxon>
    </lineage>
</organism>
<dbReference type="PATRIC" id="fig|316.77.peg.3016"/>
<name>W8RW58_STUST</name>
<feature type="region of interest" description="Disordered" evidence="1">
    <location>
        <begin position="1"/>
        <end position="58"/>
    </location>
</feature>
<dbReference type="Proteomes" id="UP000019522">
    <property type="component" value="Chromosome"/>
</dbReference>
<evidence type="ECO:0000256" key="1">
    <source>
        <dbReference type="SAM" id="MobiDB-lite"/>
    </source>
</evidence>
<accession>W8RW58</accession>
<dbReference type="AlphaFoldDB" id="W8RW58"/>
<evidence type="ECO:0000313" key="3">
    <source>
        <dbReference type="Proteomes" id="UP000019522"/>
    </source>
</evidence>
<sequence>MRLNGLAPSAYPIERAPLRESAPVPYRESEKAAEQARESIVTPSSQTDATYEHLSRQNRSESIDYGSVISGDFMPARFEAMMERPLNNRAAQALHSYGTTASFSANLDAHEVLGLDLYA</sequence>
<protein>
    <submittedName>
        <fullName evidence="2">Uncharacterized protein</fullName>
    </submittedName>
</protein>
<dbReference type="OrthoDB" id="7029568at2"/>
<reference evidence="2 3" key="2">
    <citation type="submission" date="2014-03" db="EMBL/GenBank/DDBJ databases">
        <authorList>
            <person name="Baltrus D."/>
            <person name="Dougherty K."/>
        </authorList>
    </citation>
    <scope>NUCLEOTIDE SEQUENCE</scope>
    <source>
        <strain evidence="2 3">28a24</strain>
    </source>
</reference>
<dbReference type="KEGG" id="pstt:CH92_15085"/>
<proteinExistence type="predicted"/>
<gene>
    <name evidence="2" type="ORF">CH92_15085</name>
</gene>
<reference evidence="3" key="1">
    <citation type="journal article" date="2014" name="Genome Announc.">
        <title>Complete Genome Sequence of the Highly Transformable Pseudomonas stutzeri Strain 28a24.</title>
        <authorList>
            <person name="Smith B.A."/>
            <person name="Dougherty K.M."/>
            <person name="Baltrus D.A."/>
        </authorList>
    </citation>
    <scope>NUCLEOTIDE SEQUENCE [LARGE SCALE GENOMIC DNA]</scope>
    <source>
        <strain evidence="3">28a24</strain>
    </source>
</reference>
<evidence type="ECO:0000313" key="2">
    <source>
        <dbReference type="EMBL" id="AHL76341.1"/>
    </source>
</evidence>
<dbReference type="EMBL" id="CP007441">
    <property type="protein sequence ID" value="AHL76341.1"/>
    <property type="molecule type" value="Genomic_DNA"/>
</dbReference>
<feature type="compositionally biased region" description="Basic and acidic residues" evidence="1">
    <location>
        <begin position="27"/>
        <end position="37"/>
    </location>
</feature>